<keyword evidence="2" id="KW-1185">Reference proteome</keyword>
<proteinExistence type="predicted"/>
<dbReference type="RefSeq" id="WP_199395480.1">
    <property type="nucleotide sequence ID" value="NZ_JAEMHK010000009.1"/>
</dbReference>
<evidence type="ECO:0000313" key="2">
    <source>
        <dbReference type="Proteomes" id="UP000641025"/>
    </source>
</evidence>
<evidence type="ECO:0000313" key="1">
    <source>
        <dbReference type="EMBL" id="MBJ6800974.1"/>
    </source>
</evidence>
<reference evidence="1 2" key="1">
    <citation type="submission" date="2020-12" db="EMBL/GenBank/DDBJ databases">
        <title>Geomonas sp. Red259, isolated from paddy soil.</title>
        <authorList>
            <person name="Xu Z."/>
            <person name="Zhang Z."/>
            <person name="Masuda Y."/>
            <person name="Itoh H."/>
            <person name="Senoo K."/>
        </authorList>
    </citation>
    <scope>NUCLEOTIDE SEQUENCE [LARGE SCALE GENOMIC DNA]</scope>
    <source>
        <strain evidence="1 2">Red259</strain>
    </source>
</reference>
<protein>
    <submittedName>
        <fullName evidence="1">Uncharacterized protein</fullName>
    </submittedName>
</protein>
<sequence>MGERDGKEERAPVVVIVERRKQKEREFSSTEVMRILRKRAARARKIPPVE</sequence>
<comment type="caution">
    <text evidence="1">The sequence shown here is derived from an EMBL/GenBank/DDBJ whole genome shotgun (WGS) entry which is preliminary data.</text>
</comment>
<dbReference type="EMBL" id="JAEMHK010000009">
    <property type="protein sequence ID" value="MBJ6800974.1"/>
    <property type="molecule type" value="Genomic_DNA"/>
</dbReference>
<dbReference type="Proteomes" id="UP000641025">
    <property type="component" value="Unassembled WGS sequence"/>
</dbReference>
<accession>A0ABS0YSR3</accession>
<organism evidence="1 2">
    <name type="scientific">Geomonas propionica</name>
    <dbReference type="NCBI Taxonomy" id="2798582"/>
    <lineage>
        <taxon>Bacteria</taxon>
        <taxon>Pseudomonadati</taxon>
        <taxon>Thermodesulfobacteriota</taxon>
        <taxon>Desulfuromonadia</taxon>
        <taxon>Geobacterales</taxon>
        <taxon>Geobacteraceae</taxon>
        <taxon>Geomonas</taxon>
    </lineage>
</organism>
<gene>
    <name evidence="1" type="ORF">JFN90_12630</name>
</gene>
<name>A0ABS0YSR3_9BACT</name>